<dbReference type="EMBL" id="AP018216">
    <property type="protein sequence ID" value="BAY69591.1"/>
    <property type="molecule type" value="Genomic_DNA"/>
</dbReference>
<protein>
    <recommendedName>
        <fullName evidence="4">Lipopolysaccharide assembly protein A domain-containing protein</fullName>
    </recommendedName>
</protein>
<dbReference type="Proteomes" id="UP000217507">
    <property type="component" value="Chromosome"/>
</dbReference>
<organism evidence="2 3">
    <name type="scientific">Trichormus variabilis NIES-23</name>
    <dbReference type="NCBI Taxonomy" id="1973479"/>
    <lineage>
        <taxon>Bacteria</taxon>
        <taxon>Bacillati</taxon>
        <taxon>Cyanobacteriota</taxon>
        <taxon>Cyanophyceae</taxon>
        <taxon>Nostocales</taxon>
        <taxon>Nostocaceae</taxon>
        <taxon>Trichormus</taxon>
    </lineage>
</organism>
<keyword evidence="1" id="KW-0812">Transmembrane</keyword>
<feature type="transmembrane region" description="Helical" evidence="1">
    <location>
        <begin position="20"/>
        <end position="40"/>
    </location>
</feature>
<evidence type="ECO:0008006" key="4">
    <source>
        <dbReference type="Google" id="ProtNLM"/>
    </source>
</evidence>
<proteinExistence type="predicted"/>
<keyword evidence="1" id="KW-1133">Transmembrane helix</keyword>
<evidence type="ECO:0000256" key="1">
    <source>
        <dbReference type="SAM" id="Phobius"/>
    </source>
</evidence>
<name>A0A1Z4KKT8_ANAVA</name>
<evidence type="ECO:0000313" key="3">
    <source>
        <dbReference type="Proteomes" id="UP000217507"/>
    </source>
</evidence>
<accession>A0A1Z4KKT8</accession>
<dbReference type="AlphaFoldDB" id="A0A1Z4KKT8"/>
<keyword evidence="1" id="KW-0472">Membrane</keyword>
<sequence>MNTGVHLRVFVVRDFMKTLAPFFTSLVVAVWVVAIAILSVQNFEPVSLKFLTFQSIKIPVGIVLAFSAGVGFVGVAILQPLWSLSGSGNSRLEEDAEFFVDDEDF</sequence>
<gene>
    <name evidence="2" type="ORF">NIES23_23850</name>
</gene>
<reference evidence="2 3" key="1">
    <citation type="submission" date="2017-06" db="EMBL/GenBank/DDBJ databases">
        <title>Genome sequencing of cyanobaciteial culture collection at National Institute for Environmental Studies (NIES).</title>
        <authorList>
            <person name="Hirose Y."/>
            <person name="Shimura Y."/>
            <person name="Fujisawa T."/>
            <person name="Nakamura Y."/>
            <person name="Kawachi M."/>
        </authorList>
    </citation>
    <scope>NUCLEOTIDE SEQUENCE [LARGE SCALE GENOMIC DNA]</scope>
    <source>
        <strain evidence="2 3">NIES-23</strain>
    </source>
</reference>
<feature type="transmembrane region" description="Helical" evidence="1">
    <location>
        <begin position="60"/>
        <end position="82"/>
    </location>
</feature>
<evidence type="ECO:0000313" key="2">
    <source>
        <dbReference type="EMBL" id="BAY69591.1"/>
    </source>
</evidence>